<feature type="active site" evidence="8">
    <location>
        <position position="44"/>
    </location>
</feature>
<evidence type="ECO:0000256" key="7">
    <source>
        <dbReference type="ARBA" id="ARBA00023180"/>
    </source>
</evidence>
<sequence length="667" mass="73629">MQLRNEKWTAAELVAVPLSNYFDAQYYGPISIGTPPQSFRVVFDTGSSNLWVPSESCGAADVACRLHRRYDKSMSRTYSSDGTKFSIEYGTGSLSGFLSADTVTVGDVTVNGQTFAEATSQPGSTFVSAKFDGILGMGYKAISVDKVTPVFENMVRQNLIDEPVFSFYLNRDPSAAEGGQLILGGSDSQYYRGSFTYVPVSRKGYWQFQMDKVKVGEDSVYCSGGCQAIADTGTSLITGPTNEIDALAEEIGARQDRGGDNVVDCSSISVLPPIHFVLQGKDFTLKGKDYILQVRAIAFPFDQLFSVLNQVFHRFRPQEEISPKCYLQISERGQATCLLGFSGLDVPPPMGPIWILGDVFIGKFYTEFDMGKNRNYEGKFHRLHLALQIAGVKFFFIQVISERGQATCLLGFSGLDVPPPMGPIWILGDVFIGKFYTEFDMGKKGGQLILGGSDSQYYRGSFTYVPVSRKGYWQFQMDKYDFLLRSHRSENSSHLVNRVKVGEDSVYCSGGCQAIADTGTSLITGPTNEIDALAEEIGARQDRGGDNVVDCSSISVLPPIHFVLQGKDFTLKGKDYILQVRAIAFPFDQLFSVLNQVFHRFRPQEEISPKCYLQISERGQATCLLGFSGLDVPPPMGPIWILGDVFIGKFYTEFDMGKNRVGFAEAV</sequence>
<keyword evidence="2 10" id="KW-0645">Protease</keyword>
<evidence type="ECO:0000256" key="10">
    <source>
        <dbReference type="RuleBase" id="RU000454"/>
    </source>
</evidence>
<evidence type="ECO:0000256" key="5">
    <source>
        <dbReference type="ARBA" id="ARBA00022801"/>
    </source>
</evidence>
<keyword evidence="7" id="KW-0325">Glycoprotein</keyword>
<keyword evidence="13" id="KW-1185">Reference proteome</keyword>
<dbReference type="GO" id="GO:0006508">
    <property type="term" value="P:proteolysis"/>
    <property type="evidence" value="ECO:0007669"/>
    <property type="project" value="UniProtKB-KW"/>
</dbReference>
<evidence type="ECO:0000256" key="1">
    <source>
        <dbReference type="ARBA" id="ARBA00007447"/>
    </source>
</evidence>
<gene>
    <name evidence="12" type="ORF">DSTB1V02_LOCUS6616</name>
</gene>
<keyword evidence="5 10" id="KW-0378">Hydrolase</keyword>
<feature type="non-terminal residue" evidence="12">
    <location>
        <position position="667"/>
    </location>
</feature>
<dbReference type="Pfam" id="PF00026">
    <property type="entry name" value="Asp"/>
    <property type="match status" value="4"/>
</dbReference>
<dbReference type="EMBL" id="CAJPEV010001233">
    <property type="protein sequence ID" value="CAG0891517.1"/>
    <property type="molecule type" value="Genomic_DNA"/>
</dbReference>
<dbReference type="InterPro" id="IPR001461">
    <property type="entry name" value="Aspartic_peptidase_A1"/>
</dbReference>
<keyword evidence="6 9" id="KW-1015">Disulfide bond</keyword>
<protein>
    <recommendedName>
        <fullName evidence="11">Peptidase A1 domain-containing protein</fullName>
    </recommendedName>
</protein>
<keyword evidence="4 10" id="KW-0064">Aspartyl protease</keyword>
<dbReference type="PROSITE" id="PS51767">
    <property type="entry name" value="PEPTIDASE_A1"/>
    <property type="match status" value="2"/>
</dbReference>
<dbReference type="SUPFAM" id="SSF50630">
    <property type="entry name" value="Acid proteases"/>
    <property type="match status" value="3"/>
</dbReference>
<reference evidence="12" key="1">
    <citation type="submission" date="2020-11" db="EMBL/GenBank/DDBJ databases">
        <authorList>
            <person name="Tran Van P."/>
        </authorList>
    </citation>
    <scope>NUCLEOTIDE SEQUENCE</scope>
</reference>
<dbReference type="FunFam" id="2.60.40.1960:FF:000001">
    <property type="entry name" value="Cathepsin D"/>
    <property type="match status" value="1"/>
</dbReference>
<dbReference type="FunFam" id="2.40.70.10:FF:000083">
    <property type="entry name" value="lysosomal aspartic protease"/>
    <property type="match status" value="1"/>
</dbReference>
<feature type="disulfide bond" evidence="9">
    <location>
        <begin position="222"/>
        <end position="226"/>
    </location>
</feature>
<evidence type="ECO:0000256" key="2">
    <source>
        <dbReference type="ARBA" id="ARBA00022670"/>
    </source>
</evidence>
<evidence type="ECO:0000256" key="9">
    <source>
        <dbReference type="PIRSR" id="PIRSR601461-2"/>
    </source>
</evidence>
<dbReference type="EMBL" id="LR900750">
    <property type="protein sequence ID" value="CAD7246770.1"/>
    <property type="molecule type" value="Genomic_DNA"/>
</dbReference>
<dbReference type="InterPro" id="IPR033121">
    <property type="entry name" value="PEPTIDASE_A1"/>
</dbReference>
<keyword evidence="3" id="KW-0732">Signal</keyword>
<evidence type="ECO:0000256" key="6">
    <source>
        <dbReference type="ARBA" id="ARBA00023157"/>
    </source>
</evidence>
<dbReference type="InterPro" id="IPR021109">
    <property type="entry name" value="Peptidase_aspartic_dom_sf"/>
</dbReference>
<comment type="similarity">
    <text evidence="1 10">Belongs to the peptidase A1 family.</text>
</comment>
<dbReference type="FunFam" id="2.40.70.10:FF:000009">
    <property type="entry name" value="Aspartic proteinase A1"/>
    <property type="match status" value="1"/>
</dbReference>
<dbReference type="InterPro" id="IPR001969">
    <property type="entry name" value="Aspartic_peptidase_AS"/>
</dbReference>
<evidence type="ECO:0000313" key="13">
    <source>
        <dbReference type="Proteomes" id="UP000677054"/>
    </source>
</evidence>
<feature type="domain" description="Peptidase A1" evidence="11">
    <location>
        <begin position="26"/>
        <end position="378"/>
    </location>
</feature>
<evidence type="ECO:0000256" key="8">
    <source>
        <dbReference type="PIRSR" id="PIRSR601461-1"/>
    </source>
</evidence>
<feature type="disulfide bond" evidence="9">
    <location>
        <begin position="57"/>
        <end position="64"/>
    </location>
</feature>
<feature type="active site" evidence="8">
    <location>
        <position position="231"/>
    </location>
</feature>
<dbReference type="Gene3D" id="2.40.70.10">
    <property type="entry name" value="Acid Proteases"/>
    <property type="match status" value="4"/>
</dbReference>
<dbReference type="PROSITE" id="PS00141">
    <property type="entry name" value="ASP_PROTEASE"/>
    <property type="match status" value="3"/>
</dbReference>
<evidence type="ECO:0000256" key="3">
    <source>
        <dbReference type="ARBA" id="ARBA00022729"/>
    </source>
</evidence>
<proteinExistence type="inferred from homology"/>
<accession>A0A7R8X9Y6</accession>
<organism evidence="12">
    <name type="scientific">Darwinula stevensoni</name>
    <dbReference type="NCBI Taxonomy" id="69355"/>
    <lineage>
        <taxon>Eukaryota</taxon>
        <taxon>Metazoa</taxon>
        <taxon>Ecdysozoa</taxon>
        <taxon>Arthropoda</taxon>
        <taxon>Crustacea</taxon>
        <taxon>Oligostraca</taxon>
        <taxon>Ostracoda</taxon>
        <taxon>Podocopa</taxon>
        <taxon>Podocopida</taxon>
        <taxon>Darwinulocopina</taxon>
        <taxon>Darwinuloidea</taxon>
        <taxon>Darwinulidae</taxon>
        <taxon>Darwinula</taxon>
    </lineage>
</organism>
<evidence type="ECO:0000256" key="4">
    <source>
        <dbReference type="ARBA" id="ARBA00022750"/>
    </source>
</evidence>
<evidence type="ECO:0000313" key="12">
    <source>
        <dbReference type="EMBL" id="CAD7246770.1"/>
    </source>
</evidence>
<dbReference type="AlphaFoldDB" id="A0A7R8X9Y6"/>
<dbReference type="PANTHER" id="PTHR47966:SF51">
    <property type="entry name" value="BETA-SITE APP-CLEAVING ENZYME, ISOFORM A-RELATED"/>
    <property type="match status" value="1"/>
</dbReference>
<dbReference type="GO" id="GO:0004190">
    <property type="term" value="F:aspartic-type endopeptidase activity"/>
    <property type="evidence" value="ECO:0007669"/>
    <property type="project" value="UniProtKB-KW"/>
</dbReference>
<dbReference type="Proteomes" id="UP000677054">
    <property type="component" value="Unassembled WGS sequence"/>
</dbReference>
<feature type="domain" description="Peptidase A1" evidence="11">
    <location>
        <begin position="445"/>
        <end position="664"/>
    </location>
</feature>
<dbReference type="PRINTS" id="PR00792">
    <property type="entry name" value="PEPSIN"/>
</dbReference>
<dbReference type="OrthoDB" id="771136at2759"/>
<dbReference type="PANTHER" id="PTHR47966">
    <property type="entry name" value="BETA-SITE APP-CLEAVING ENZYME, ISOFORM A-RELATED"/>
    <property type="match status" value="1"/>
</dbReference>
<name>A0A7R8X9Y6_9CRUS</name>
<evidence type="ECO:0000259" key="11">
    <source>
        <dbReference type="PROSITE" id="PS51767"/>
    </source>
</evidence>